<keyword evidence="2" id="KW-0812">Transmembrane</keyword>
<dbReference type="InterPro" id="IPR032774">
    <property type="entry name" value="WG_beta_rep"/>
</dbReference>
<keyword evidence="4" id="KW-1185">Reference proteome</keyword>
<proteinExistence type="predicted"/>
<reference evidence="3 4" key="1">
    <citation type="submission" date="2019-04" db="EMBL/GenBank/DDBJ databases">
        <title>Microbes associate with the intestines of laboratory mice.</title>
        <authorList>
            <person name="Navarre W."/>
            <person name="Wong E."/>
            <person name="Huang K."/>
            <person name="Tropini C."/>
            <person name="Ng K."/>
            <person name="Yu B."/>
        </authorList>
    </citation>
    <scope>NUCLEOTIDE SEQUENCE [LARGE SCALE GENOMIC DNA]</scope>
    <source>
        <strain evidence="3 4">NM70_E10</strain>
    </source>
</reference>
<accession>A0A4S2B2A5</accession>
<dbReference type="Proteomes" id="UP000305751">
    <property type="component" value="Unassembled WGS sequence"/>
</dbReference>
<sequence>MNDKLKYIVTSIFLSSLFAVLYTGCKQDSIEINALPFQENEGDNWGLISTNGKIEIPSGSFTRQPSAVVNGMFSLPDEKGYYQLYELKHPTHPTSARRFAQVGHFFEDVTLAQEFPDSPILVIDRKGQSINNIGISLHYDIILAHNFAEGRALFCTRKGKYGYMDTQGNILIPPIYDQAYDFHEGLALTGNTNDKGETSYQLIDLSGNVRIQIQDTPALLDSQPACGLIKYNNCQSGQCCYLSTTGKEGLFLPDSIREAFRFRHNAAIIHTDHGAGLIDREGKLLIAPTYEEGFIVGNDRVCLRTGNEWQLADFEGNSLGEAKKSYERISTFYPSGLAIVRSGTQCRWMNRQGKPADNRTYHCIAEDPSALQLVPQVFVRKNTKTENEENNSANRPEKKGTVSASSSITASASSSTMASSSEKSSPGNDPSAGKPHTTCIISSDEWKNIGKQNPFYAEARKILSGKLAETDAENRQVILNYVEHLRTSYTTKDIDFLTQLFSEEALIIVGKVIRSTPRTDGKYLPQHQVEYNIKSKRTYLERLKVLFKQNKEINLQFSDFKIMRHPTQEGLYGVTLRQKYSSDLYSDDGYLFLLWDFRDEATPLIHVRTWQPRMLDDRTPLPEEEIFNIRNFNLQ</sequence>
<dbReference type="RefSeq" id="WP_136013450.1">
    <property type="nucleotide sequence ID" value="NZ_SRZA01000003.1"/>
</dbReference>
<feature type="transmembrane region" description="Helical" evidence="2">
    <location>
        <begin position="7"/>
        <end position="24"/>
    </location>
</feature>
<organism evidence="3 4">
    <name type="scientific">Bacteroides acidifaciens</name>
    <dbReference type="NCBI Taxonomy" id="85831"/>
    <lineage>
        <taxon>Bacteria</taxon>
        <taxon>Pseudomonadati</taxon>
        <taxon>Bacteroidota</taxon>
        <taxon>Bacteroidia</taxon>
        <taxon>Bacteroidales</taxon>
        <taxon>Bacteroidaceae</taxon>
        <taxon>Bacteroides</taxon>
    </lineage>
</organism>
<dbReference type="PANTHER" id="PTHR37841">
    <property type="entry name" value="GLR2918 PROTEIN"/>
    <property type="match status" value="1"/>
</dbReference>
<dbReference type="PANTHER" id="PTHR37841:SF1">
    <property type="entry name" value="DUF3298 DOMAIN-CONTAINING PROTEIN"/>
    <property type="match status" value="1"/>
</dbReference>
<keyword evidence="2" id="KW-1133">Transmembrane helix</keyword>
<evidence type="ECO:0000313" key="4">
    <source>
        <dbReference type="Proteomes" id="UP000305751"/>
    </source>
</evidence>
<name>A0A4S2B2A5_9BACE</name>
<evidence type="ECO:0000313" key="3">
    <source>
        <dbReference type="EMBL" id="TGY08168.1"/>
    </source>
</evidence>
<protein>
    <submittedName>
        <fullName evidence="3">WG repeat-containing protein</fullName>
    </submittedName>
</protein>
<dbReference type="EMBL" id="SRZA01000003">
    <property type="protein sequence ID" value="TGY08168.1"/>
    <property type="molecule type" value="Genomic_DNA"/>
</dbReference>
<dbReference type="AlphaFoldDB" id="A0A4S2B2A5"/>
<keyword evidence="2" id="KW-0472">Membrane</keyword>
<feature type="compositionally biased region" description="Low complexity" evidence="1">
    <location>
        <begin position="403"/>
        <end position="425"/>
    </location>
</feature>
<comment type="caution">
    <text evidence="3">The sequence shown here is derived from an EMBL/GenBank/DDBJ whole genome shotgun (WGS) entry which is preliminary data.</text>
</comment>
<gene>
    <name evidence="3" type="ORF">E5356_02010</name>
</gene>
<feature type="region of interest" description="Disordered" evidence="1">
    <location>
        <begin position="383"/>
        <end position="438"/>
    </location>
</feature>
<evidence type="ECO:0000256" key="2">
    <source>
        <dbReference type="SAM" id="Phobius"/>
    </source>
</evidence>
<dbReference type="Pfam" id="PF14903">
    <property type="entry name" value="WG_beta_rep"/>
    <property type="match status" value="2"/>
</dbReference>
<evidence type="ECO:0000256" key="1">
    <source>
        <dbReference type="SAM" id="MobiDB-lite"/>
    </source>
</evidence>